<organism evidence="1 2">
    <name type="scientific">Gaetbulibacter aestuarii</name>
    <dbReference type="NCBI Taxonomy" id="1502358"/>
    <lineage>
        <taxon>Bacteria</taxon>
        <taxon>Pseudomonadati</taxon>
        <taxon>Bacteroidota</taxon>
        <taxon>Flavobacteriia</taxon>
        <taxon>Flavobacteriales</taxon>
        <taxon>Flavobacteriaceae</taxon>
        <taxon>Gaetbulibacter</taxon>
    </lineage>
</organism>
<accession>A0ABW7N1Z5</accession>
<evidence type="ECO:0000313" key="1">
    <source>
        <dbReference type="EMBL" id="MFH6772022.1"/>
    </source>
</evidence>
<evidence type="ECO:0000313" key="2">
    <source>
        <dbReference type="Proteomes" id="UP001610100"/>
    </source>
</evidence>
<sequence length="97" mass="11468">MRWYGQTSTPQYTTEVTYDLSKENTFNSTFPNSSELYAFEYDFLLWQSLSKNIPTGSVTYFNSGPSIVNYNYTLLPNSFTEAIFYNDQLWLQFEYEP</sequence>
<dbReference type="RefSeq" id="WP_344741274.1">
    <property type="nucleotide sequence ID" value="NZ_BAABAY010000002.1"/>
</dbReference>
<name>A0ABW7N1Z5_9FLAO</name>
<proteinExistence type="predicted"/>
<dbReference type="EMBL" id="JBAWKB010000002">
    <property type="protein sequence ID" value="MFH6772022.1"/>
    <property type="molecule type" value="Genomic_DNA"/>
</dbReference>
<reference evidence="1 2" key="1">
    <citation type="submission" date="2024-02" db="EMBL/GenBank/DDBJ databases">
        <title>A Gaetbulibacter species isolated from tidal flats and genomic insights of their niches.</title>
        <authorList>
            <person name="Ye Y."/>
        </authorList>
    </citation>
    <scope>NUCLEOTIDE SEQUENCE [LARGE SCALE GENOMIC DNA]</scope>
    <source>
        <strain evidence="1 2">KYW382</strain>
    </source>
</reference>
<dbReference type="Proteomes" id="UP001610100">
    <property type="component" value="Unassembled WGS sequence"/>
</dbReference>
<comment type="caution">
    <text evidence="1">The sequence shown here is derived from an EMBL/GenBank/DDBJ whole genome shotgun (WGS) entry which is preliminary data.</text>
</comment>
<keyword evidence="2" id="KW-1185">Reference proteome</keyword>
<protein>
    <submittedName>
        <fullName evidence="1">Uncharacterized protein</fullName>
    </submittedName>
</protein>
<gene>
    <name evidence="1" type="ORF">V8G58_08760</name>
</gene>